<evidence type="ECO:0000313" key="3">
    <source>
        <dbReference type="Proteomes" id="UP000001646"/>
    </source>
</evidence>
<dbReference type="Gene3D" id="3.10.110.10">
    <property type="entry name" value="Ubiquitin Conjugating Enzyme"/>
    <property type="match status" value="1"/>
</dbReference>
<dbReference type="AlphaFoldDB" id="A0A803TSU3"/>
<dbReference type="InParanoid" id="A0A803TSU3"/>
<proteinExistence type="predicted"/>
<reference evidence="2" key="3">
    <citation type="submission" date="2025-09" db="UniProtKB">
        <authorList>
            <consortium name="Ensembl"/>
        </authorList>
    </citation>
    <scope>IDENTIFICATION</scope>
</reference>
<evidence type="ECO:0000259" key="1">
    <source>
        <dbReference type="Pfam" id="PF00179"/>
    </source>
</evidence>
<sequence length="180" mass="20175">SRLAWEGRPPFQLQVFQTFPCFPNLSLTRLPLSSIESKHEVTILGGLNEFVVKFYGPQGTPYEGGVWKVRVDLPDKYPFKSPSIGKVSESVVLLVFPWVWRPIFLLQPNKTARNVQHNNARKGKFPEAHLGFSKHLFLNVQLAVAKESLPKVSCNSLMCLGQAWANFGPPGVLDFSSHNS</sequence>
<accession>A0A803TSU3</accession>
<dbReference type="InterPro" id="IPR000608">
    <property type="entry name" value="UBC"/>
</dbReference>
<dbReference type="InterPro" id="IPR016135">
    <property type="entry name" value="UBQ-conjugating_enzyme/RWD"/>
</dbReference>
<dbReference type="Proteomes" id="UP000001646">
    <property type="component" value="Unplaced"/>
</dbReference>
<organism evidence="2 3">
    <name type="scientific">Anolis carolinensis</name>
    <name type="common">Green anole</name>
    <name type="synonym">American chameleon</name>
    <dbReference type="NCBI Taxonomy" id="28377"/>
    <lineage>
        <taxon>Eukaryota</taxon>
        <taxon>Metazoa</taxon>
        <taxon>Chordata</taxon>
        <taxon>Craniata</taxon>
        <taxon>Vertebrata</taxon>
        <taxon>Euteleostomi</taxon>
        <taxon>Lepidosauria</taxon>
        <taxon>Squamata</taxon>
        <taxon>Bifurcata</taxon>
        <taxon>Unidentata</taxon>
        <taxon>Episquamata</taxon>
        <taxon>Toxicofera</taxon>
        <taxon>Iguania</taxon>
        <taxon>Dactyloidae</taxon>
        <taxon>Anolis</taxon>
    </lineage>
</organism>
<keyword evidence="3" id="KW-1185">Reference proteome</keyword>
<name>A0A803TSU3_ANOCA</name>
<reference evidence="2" key="1">
    <citation type="submission" date="2009-12" db="EMBL/GenBank/DDBJ databases">
        <title>The Genome Sequence of Anolis carolinensis (Green Anole Lizard).</title>
        <authorList>
            <consortium name="The Genome Sequencing Platform"/>
            <person name="Di Palma F."/>
            <person name="Alfoldi J."/>
            <person name="Heiman D."/>
            <person name="Young S."/>
            <person name="Grabherr M."/>
            <person name="Johnson J."/>
            <person name="Lander E.S."/>
            <person name="Lindblad-Toh K."/>
        </authorList>
    </citation>
    <scope>NUCLEOTIDE SEQUENCE [LARGE SCALE GENOMIC DNA]</scope>
    <source>
        <strain evidence="2">JBL SC #1</strain>
    </source>
</reference>
<feature type="domain" description="UBC core" evidence="1">
    <location>
        <begin position="46"/>
        <end position="85"/>
    </location>
</feature>
<dbReference type="Pfam" id="PF00179">
    <property type="entry name" value="UQ_con"/>
    <property type="match status" value="1"/>
</dbReference>
<dbReference type="SUPFAM" id="SSF54495">
    <property type="entry name" value="UBC-like"/>
    <property type="match status" value="1"/>
</dbReference>
<protein>
    <recommendedName>
        <fullName evidence="1">UBC core domain-containing protein</fullName>
    </recommendedName>
</protein>
<dbReference type="Ensembl" id="ENSACAT00000045502.1">
    <property type="protein sequence ID" value="ENSACAP00000038283.1"/>
    <property type="gene ID" value="ENSACAG00000037755.1"/>
</dbReference>
<evidence type="ECO:0000313" key="2">
    <source>
        <dbReference type="Ensembl" id="ENSACAP00000038283.1"/>
    </source>
</evidence>
<reference evidence="2" key="2">
    <citation type="submission" date="2025-08" db="UniProtKB">
        <authorList>
            <consortium name="Ensembl"/>
        </authorList>
    </citation>
    <scope>IDENTIFICATION</scope>
</reference>
<dbReference type="GeneTree" id="ENSGT00940000172844"/>